<organism evidence="2 3">
    <name type="scientific">Solilutibacter silvestris</name>
    <dbReference type="NCBI Taxonomy" id="1645665"/>
    <lineage>
        <taxon>Bacteria</taxon>
        <taxon>Pseudomonadati</taxon>
        <taxon>Pseudomonadota</taxon>
        <taxon>Gammaproteobacteria</taxon>
        <taxon>Lysobacterales</taxon>
        <taxon>Lysobacteraceae</taxon>
        <taxon>Solilutibacter</taxon>
    </lineage>
</organism>
<dbReference type="Proteomes" id="UP000236220">
    <property type="component" value="Unassembled WGS sequence"/>
</dbReference>
<evidence type="ECO:0000313" key="2">
    <source>
        <dbReference type="EMBL" id="PNS09115.1"/>
    </source>
</evidence>
<evidence type="ECO:0000313" key="3">
    <source>
        <dbReference type="Proteomes" id="UP000236220"/>
    </source>
</evidence>
<reference evidence="2 3" key="1">
    <citation type="submission" date="2017-08" db="EMBL/GenBank/DDBJ databases">
        <title>Lysobacter sylvestris genome.</title>
        <authorList>
            <person name="Zhang D.-C."/>
            <person name="Albuquerque L."/>
            <person name="Franca L."/>
            <person name="Froufe H.J.C."/>
            <person name="Barroso C."/>
            <person name="Egas C."/>
            <person name="Da Costa M."/>
            <person name="Margesin R."/>
        </authorList>
    </citation>
    <scope>NUCLEOTIDE SEQUENCE [LARGE SCALE GENOMIC DNA]</scope>
    <source>
        <strain evidence="2 3">AM20-91</strain>
    </source>
</reference>
<comment type="caution">
    <text evidence="2">The sequence shown here is derived from an EMBL/GenBank/DDBJ whole genome shotgun (WGS) entry which is preliminary data.</text>
</comment>
<dbReference type="EMBL" id="NPZB01000001">
    <property type="protein sequence ID" value="PNS09115.1"/>
    <property type="molecule type" value="Genomic_DNA"/>
</dbReference>
<protein>
    <recommendedName>
        <fullName evidence="4">Secreted protein</fullName>
    </recommendedName>
</protein>
<proteinExistence type="predicted"/>
<dbReference type="RefSeq" id="WP_103074203.1">
    <property type="nucleotide sequence ID" value="NZ_NPZB01000001.1"/>
</dbReference>
<sequence length="145" mass="14940">MKITKAPLLAVAMIIASPSIANAAELDCKLHYKLDGWSMVVSSATGTGTVDCSNKQSIPVKISAKALGASIGKWQIDKGTGRFTDVHNINDVLGTYAKAEVNAGLAKSGSLQVLTKGNVSLALAGKGEGVNLGVEVGGFTIEKIR</sequence>
<dbReference type="OrthoDB" id="6024727at2"/>
<gene>
    <name evidence="2" type="ORF">Lysil_0744</name>
</gene>
<name>A0A2K1Q240_9GAMM</name>
<evidence type="ECO:0000256" key="1">
    <source>
        <dbReference type="SAM" id="SignalP"/>
    </source>
</evidence>
<keyword evidence="1" id="KW-0732">Signal</keyword>
<feature type="chain" id="PRO_5014330232" description="Secreted protein" evidence="1">
    <location>
        <begin position="24"/>
        <end position="145"/>
    </location>
</feature>
<accession>A0A2K1Q240</accession>
<dbReference type="AlphaFoldDB" id="A0A2K1Q240"/>
<keyword evidence="3" id="KW-1185">Reference proteome</keyword>
<feature type="signal peptide" evidence="1">
    <location>
        <begin position="1"/>
        <end position="23"/>
    </location>
</feature>
<evidence type="ECO:0008006" key="4">
    <source>
        <dbReference type="Google" id="ProtNLM"/>
    </source>
</evidence>